<reference evidence="3 4" key="1">
    <citation type="journal article" date="2012" name="Stand. Genomic Sci.">
        <title>Complete genome sequencing and analysis of Saprospira grandis str. Lewin, a predatory marine bacterium.</title>
        <authorList>
            <person name="Saw J.H."/>
            <person name="Yuryev A."/>
            <person name="Kanbe M."/>
            <person name="Hou S."/>
            <person name="Young A.G."/>
            <person name="Aizawa S."/>
            <person name="Alam M."/>
        </authorList>
    </citation>
    <scope>NUCLEOTIDE SEQUENCE [LARGE SCALE GENOMIC DNA]</scope>
    <source>
        <strain evidence="3 4">Lewin</strain>
    </source>
</reference>
<dbReference type="HOGENOM" id="CLU_038686_3_2_10"/>
<dbReference type="GO" id="GO:0051301">
    <property type="term" value="P:cell division"/>
    <property type="evidence" value="ECO:0007669"/>
    <property type="project" value="UniProtKB-KW"/>
</dbReference>
<name>H6L569_SAPGL</name>
<dbReference type="Proteomes" id="UP000007519">
    <property type="component" value="Chromosome"/>
</dbReference>
<comment type="subunit">
    <text evidence="2">Component of a cohesin-like complex composed of ScpA, ScpB and the Smc homodimer, in which ScpA and ScpB bind to the head domain of Smc. The presence of the three proteins is required for the association of the complex with DNA.</text>
</comment>
<dbReference type="STRING" id="984262.SGRA_0200"/>
<comment type="similarity">
    <text evidence="2">Belongs to the ScpA family.</text>
</comment>
<organism evidence="3 4">
    <name type="scientific">Saprospira grandis (strain Lewin)</name>
    <dbReference type="NCBI Taxonomy" id="984262"/>
    <lineage>
        <taxon>Bacteria</taxon>
        <taxon>Pseudomonadati</taxon>
        <taxon>Bacteroidota</taxon>
        <taxon>Saprospiria</taxon>
        <taxon>Saprospirales</taxon>
        <taxon>Saprospiraceae</taxon>
        <taxon>Saprospira</taxon>
    </lineage>
</organism>
<evidence type="ECO:0000256" key="1">
    <source>
        <dbReference type="ARBA" id="ARBA00044777"/>
    </source>
</evidence>
<proteinExistence type="inferred from homology"/>
<keyword evidence="2" id="KW-0131">Cell cycle</keyword>
<comment type="function">
    <text evidence="2">Participates in chromosomal partition during cell division. May act via the formation of a condensin-like complex containing Smc and ScpB that pull DNA away from mid-cell into both cell halves.</text>
</comment>
<keyword evidence="2" id="KW-0132">Cell division</keyword>
<keyword evidence="4" id="KW-1185">Reference proteome</keyword>
<evidence type="ECO:0000256" key="2">
    <source>
        <dbReference type="HAMAP-Rule" id="MF_01805"/>
    </source>
</evidence>
<dbReference type="Pfam" id="PF02616">
    <property type="entry name" value="SMC_ScpA"/>
    <property type="match status" value="1"/>
</dbReference>
<dbReference type="RefSeq" id="WP_014373190.1">
    <property type="nucleotide sequence ID" value="NC_016940.1"/>
</dbReference>
<dbReference type="eggNOG" id="COG1354">
    <property type="taxonomic scope" value="Bacteria"/>
</dbReference>
<dbReference type="PANTHER" id="PTHR33969:SF2">
    <property type="entry name" value="SEGREGATION AND CONDENSATION PROTEIN A"/>
    <property type="match status" value="1"/>
</dbReference>
<dbReference type="AlphaFoldDB" id="H6L569"/>
<dbReference type="Gene3D" id="6.10.250.2410">
    <property type="match status" value="1"/>
</dbReference>
<keyword evidence="2" id="KW-0963">Cytoplasm</keyword>
<dbReference type="GO" id="GO:0007059">
    <property type="term" value="P:chromosome segregation"/>
    <property type="evidence" value="ECO:0007669"/>
    <property type="project" value="UniProtKB-UniRule"/>
</dbReference>
<evidence type="ECO:0000313" key="4">
    <source>
        <dbReference type="Proteomes" id="UP000007519"/>
    </source>
</evidence>
<dbReference type="InterPro" id="IPR003768">
    <property type="entry name" value="ScpA"/>
</dbReference>
<dbReference type="GO" id="GO:0005737">
    <property type="term" value="C:cytoplasm"/>
    <property type="evidence" value="ECO:0007669"/>
    <property type="project" value="UniProtKB-SubCell"/>
</dbReference>
<keyword evidence="2" id="KW-0159">Chromosome partition</keyword>
<protein>
    <recommendedName>
        <fullName evidence="1 2">Segregation and condensation protein A</fullName>
    </recommendedName>
</protein>
<comment type="subcellular location">
    <subcellularLocation>
        <location evidence="2">Cytoplasm</location>
    </subcellularLocation>
    <text evidence="2">Associated with two foci at the outer edges of the nucleoid region in young cells, and at four foci within both cell halves in older cells.</text>
</comment>
<gene>
    <name evidence="2 3" type="primary">scpA</name>
    <name evidence="3" type="ordered locus">SGRA_0200</name>
</gene>
<dbReference type="KEGG" id="sgn:SGRA_0200"/>
<dbReference type="EMBL" id="CP002831">
    <property type="protein sequence ID" value="AFC22941.1"/>
    <property type="molecule type" value="Genomic_DNA"/>
</dbReference>
<dbReference type="HAMAP" id="MF_01805">
    <property type="entry name" value="ScpA"/>
    <property type="match status" value="1"/>
</dbReference>
<dbReference type="GO" id="GO:0006260">
    <property type="term" value="P:DNA replication"/>
    <property type="evidence" value="ECO:0007669"/>
    <property type="project" value="UniProtKB-UniRule"/>
</dbReference>
<dbReference type="PANTHER" id="PTHR33969">
    <property type="entry name" value="SEGREGATION AND CONDENSATION PROTEIN A"/>
    <property type="match status" value="1"/>
</dbReference>
<dbReference type="OrthoDB" id="9811016at2"/>
<sequence length="268" mass="31740">MLLLPLANLACAKIGKTFFFYVTYTIKLPQFEGPFDLLLFFIERDELDIYDIPISSITKDFLAYTQELERMNIDLASEFILVAASLMRIKAKMLLPRKELNEEGEEIDPRQELVERLLAYKSYKEIFALLRAQELKRQEQQARGNLVLELQTVANQALADAELEHLNLFRLLKTYEQLLEKLEERENRPVHKIVHYPYTIEGQRHYLKRQLQKLERARFEDLFLPLDGQMQAIFTFLALLELLQQEKIKILSLSEEYNDFCMLWAEED</sequence>
<accession>H6L569</accession>
<evidence type="ECO:0000313" key="3">
    <source>
        <dbReference type="EMBL" id="AFC22941.1"/>
    </source>
</evidence>